<evidence type="ECO:0000256" key="1">
    <source>
        <dbReference type="ARBA" id="ARBA00023015"/>
    </source>
</evidence>
<dbReference type="InterPro" id="IPR018490">
    <property type="entry name" value="cNMP-bd_dom_sf"/>
</dbReference>
<evidence type="ECO:0008006" key="9">
    <source>
        <dbReference type="Google" id="ProtNLM"/>
    </source>
</evidence>
<keyword evidence="3" id="KW-0010">Activator</keyword>
<dbReference type="InterPro" id="IPR036390">
    <property type="entry name" value="WH_DNA-bd_sf"/>
</dbReference>
<dbReference type="PATRIC" id="fig|1705565.3.peg.571"/>
<reference evidence="8" key="1">
    <citation type="submission" date="2015-08" db="EMBL/GenBank/DDBJ databases">
        <title>Genome sequencing project for genomic taxonomy and phylogenomics of Bacillus-like bacteria.</title>
        <authorList>
            <person name="Liu B."/>
            <person name="Wang J."/>
            <person name="Zhu Y."/>
            <person name="Liu G."/>
            <person name="Chen Q."/>
            <person name="Chen Z."/>
            <person name="Lan J."/>
            <person name="Che J."/>
            <person name="Ge C."/>
            <person name="Shi H."/>
            <person name="Pan Z."/>
            <person name="Liu X."/>
        </authorList>
    </citation>
    <scope>NUCLEOTIDE SEQUENCE [LARGE SCALE GENOMIC DNA]</scope>
    <source>
        <strain evidence="8">FJAT-22460</strain>
    </source>
</reference>
<evidence type="ECO:0000256" key="3">
    <source>
        <dbReference type="ARBA" id="ARBA00023159"/>
    </source>
</evidence>
<dbReference type="Proteomes" id="UP000036932">
    <property type="component" value="Unassembled WGS sequence"/>
</dbReference>
<dbReference type="SUPFAM" id="SSF51206">
    <property type="entry name" value="cAMP-binding domain-like"/>
    <property type="match status" value="1"/>
</dbReference>
<proteinExistence type="predicted"/>
<evidence type="ECO:0000313" key="8">
    <source>
        <dbReference type="Proteomes" id="UP000036932"/>
    </source>
</evidence>
<dbReference type="InterPro" id="IPR000595">
    <property type="entry name" value="cNMP-bd_dom"/>
</dbReference>
<dbReference type="GO" id="GO:0003700">
    <property type="term" value="F:DNA-binding transcription factor activity"/>
    <property type="evidence" value="ECO:0007669"/>
    <property type="project" value="InterPro"/>
</dbReference>
<evidence type="ECO:0000313" key="7">
    <source>
        <dbReference type="EMBL" id="KOR76672.1"/>
    </source>
</evidence>
<dbReference type="SMART" id="SM00419">
    <property type="entry name" value="HTH_CRP"/>
    <property type="match status" value="1"/>
</dbReference>
<dbReference type="InterPro" id="IPR014710">
    <property type="entry name" value="RmlC-like_jellyroll"/>
</dbReference>
<accession>A0A0M1N3B4</accession>
<keyword evidence="2" id="KW-0238">DNA-binding</keyword>
<evidence type="ECO:0000256" key="4">
    <source>
        <dbReference type="ARBA" id="ARBA00023163"/>
    </source>
</evidence>
<dbReference type="SUPFAM" id="SSF46785">
    <property type="entry name" value="Winged helix' DNA-binding domain"/>
    <property type="match status" value="1"/>
</dbReference>
<dbReference type="PROSITE" id="PS51063">
    <property type="entry name" value="HTH_CRP_2"/>
    <property type="match status" value="1"/>
</dbReference>
<dbReference type="PRINTS" id="PR00034">
    <property type="entry name" value="HTHCRP"/>
</dbReference>
<evidence type="ECO:0000259" key="6">
    <source>
        <dbReference type="PROSITE" id="PS51063"/>
    </source>
</evidence>
<dbReference type="EMBL" id="LIUT01000006">
    <property type="protein sequence ID" value="KOR76672.1"/>
    <property type="molecule type" value="Genomic_DNA"/>
</dbReference>
<dbReference type="PANTHER" id="PTHR24567:SF74">
    <property type="entry name" value="HTH-TYPE TRANSCRIPTIONAL REGULATOR ARCR"/>
    <property type="match status" value="1"/>
</dbReference>
<sequence length="249" mass="27717">MKQSRSTRSNSRNGGLYPAATSSVYSPANLALIREMAEPVLLFTGDYLYEENDRADQLYLVNRGSLKVSKLLEGGMSATLSLHIPGDLFGEPNSLRGAVHQFEAKALEDSEIGVIPQEKLDTIIRSNGDFAVEYMSWMALMQRTTQSKLRDLLLHGKSGALCSLLLRLHNMYGTNGTGKDARSMIGKRITNLEMAEMIGSTRESVNRILNELKDNGVISTERGRIILNDPDYLRNICHCESCPKEICRM</sequence>
<dbReference type="Gene3D" id="1.10.10.10">
    <property type="entry name" value="Winged helix-like DNA-binding domain superfamily/Winged helix DNA-binding domain"/>
    <property type="match status" value="1"/>
</dbReference>
<dbReference type="AlphaFoldDB" id="A0A0M1N3B4"/>
<evidence type="ECO:0000259" key="5">
    <source>
        <dbReference type="PROSITE" id="PS50042"/>
    </source>
</evidence>
<comment type="caution">
    <text evidence="7">The sequence shown here is derived from an EMBL/GenBank/DDBJ whole genome shotgun (WGS) entry which is preliminary data.</text>
</comment>
<keyword evidence="1" id="KW-0805">Transcription regulation</keyword>
<dbReference type="RefSeq" id="WP_054404565.1">
    <property type="nucleotide sequence ID" value="NZ_LIUT01000006.1"/>
</dbReference>
<gene>
    <name evidence="7" type="ORF">AM231_22250</name>
</gene>
<dbReference type="OrthoDB" id="9810708at2"/>
<dbReference type="InterPro" id="IPR036388">
    <property type="entry name" value="WH-like_DNA-bd_sf"/>
</dbReference>
<feature type="domain" description="HTH crp-type" evidence="6">
    <location>
        <begin position="155"/>
        <end position="231"/>
    </location>
</feature>
<dbReference type="InterPro" id="IPR012318">
    <property type="entry name" value="HTH_CRP"/>
</dbReference>
<dbReference type="Pfam" id="PF13545">
    <property type="entry name" value="HTH_Crp_2"/>
    <property type="match status" value="1"/>
</dbReference>
<dbReference type="Gene3D" id="2.60.120.10">
    <property type="entry name" value="Jelly Rolls"/>
    <property type="match status" value="1"/>
</dbReference>
<organism evidence="7 8">
    <name type="scientific">Paenibacillus solani</name>
    <dbReference type="NCBI Taxonomy" id="1705565"/>
    <lineage>
        <taxon>Bacteria</taxon>
        <taxon>Bacillati</taxon>
        <taxon>Bacillota</taxon>
        <taxon>Bacilli</taxon>
        <taxon>Bacillales</taxon>
        <taxon>Paenibacillaceae</taxon>
        <taxon>Paenibacillus</taxon>
    </lineage>
</organism>
<feature type="domain" description="Cyclic nucleotide-binding" evidence="5">
    <location>
        <begin position="45"/>
        <end position="129"/>
    </location>
</feature>
<dbReference type="InterPro" id="IPR018335">
    <property type="entry name" value="Tscrpt_reg_HTH_Crp-type_CS"/>
</dbReference>
<name>A0A0M1N3B4_9BACL</name>
<dbReference type="InterPro" id="IPR050397">
    <property type="entry name" value="Env_Response_Regulators"/>
</dbReference>
<dbReference type="GO" id="GO:0003677">
    <property type="term" value="F:DNA binding"/>
    <property type="evidence" value="ECO:0007669"/>
    <property type="project" value="UniProtKB-KW"/>
</dbReference>
<keyword evidence="8" id="KW-1185">Reference proteome</keyword>
<dbReference type="PROSITE" id="PS50042">
    <property type="entry name" value="CNMP_BINDING_3"/>
    <property type="match status" value="1"/>
</dbReference>
<dbReference type="CDD" id="cd00038">
    <property type="entry name" value="CAP_ED"/>
    <property type="match status" value="1"/>
</dbReference>
<dbReference type="GO" id="GO:0005829">
    <property type="term" value="C:cytosol"/>
    <property type="evidence" value="ECO:0007669"/>
    <property type="project" value="TreeGrafter"/>
</dbReference>
<protein>
    <recommendedName>
        <fullName evidence="9">Crp/Fnr family transcriptional regulator</fullName>
    </recommendedName>
</protein>
<evidence type="ECO:0000256" key="2">
    <source>
        <dbReference type="ARBA" id="ARBA00023125"/>
    </source>
</evidence>
<keyword evidence="4" id="KW-0804">Transcription</keyword>
<dbReference type="PROSITE" id="PS00042">
    <property type="entry name" value="HTH_CRP_1"/>
    <property type="match status" value="1"/>
</dbReference>
<dbReference type="Pfam" id="PF00027">
    <property type="entry name" value="cNMP_binding"/>
    <property type="match status" value="1"/>
</dbReference>
<dbReference type="SMART" id="SM00100">
    <property type="entry name" value="cNMP"/>
    <property type="match status" value="1"/>
</dbReference>
<dbReference type="PANTHER" id="PTHR24567">
    <property type="entry name" value="CRP FAMILY TRANSCRIPTIONAL REGULATORY PROTEIN"/>
    <property type="match status" value="1"/>
</dbReference>